<dbReference type="Proteomes" id="UP000186819">
    <property type="component" value="Unassembled WGS sequence"/>
</dbReference>
<gene>
    <name evidence="10" type="ORF">SAMN05421829_109165</name>
</gene>
<evidence type="ECO:0000256" key="4">
    <source>
        <dbReference type="ARBA" id="ARBA00022519"/>
    </source>
</evidence>
<evidence type="ECO:0000259" key="8">
    <source>
        <dbReference type="Pfam" id="PF05957"/>
    </source>
</evidence>
<dbReference type="EMBL" id="FTMD01000009">
    <property type="protein sequence ID" value="SIR07394.1"/>
    <property type="molecule type" value="Genomic_DNA"/>
</dbReference>
<keyword evidence="7" id="KW-0472">Membrane</keyword>
<evidence type="ECO:0000313" key="10">
    <source>
        <dbReference type="EMBL" id="SIR07394.1"/>
    </source>
</evidence>
<evidence type="ECO:0000256" key="2">
    <source>
        <dbReference type="ARBA" id="ARBA00010423"/>
    </source>
</evidence>
<name>A0A1N6XYL0_9RHOO</name>
<evidence type="ECO:0000259" key="9">
    <source>
        <dbReference type="Pfam" id="PF19029"/>
    </source>
</evidence>
<feature type="domain" description="DUF883" evidence="8">
    <location>
        <begin position="16"/>
        <end position="62"/>
    </location>
</feature>
<dbReference type="RefSeq" id="WP_244551704.1">
    <property type="nucleotide sequence ID" value="NZ_FTMD01000009.1"/>
</dbReference>
<keyword evidence="11" id="KW-1185">Reference proteome</keyword>
<dbReference type="Pfam" id="PF19029">
    <property type="entry name" value="DUF883_C"/>
    <property type="match status" value="1"/>
</dbReference>
<evidence type="ECO:0000256" key="5">
    <source>
        <dbReference type="ARBA" id="ARBA00022692"/>
    </source>
</evidence>
<dbReference type="Pfam" id="PF05957">
    <property type="entry name" value="DUF883"/>
    <property type="match status" value="1"/>
</dbReference>
<evidence type="ECO:0000313" key="11">
    <source>
        <dbReference type="Proteomes" id="UP000186819"/>
    </source>
</evidence>
<evidence type="ECO:0000256" key="6">
    <source>
        <dbReference type="ARBA" id="ARBA00022989"/>
    </source>
</evidence>
<sequence>MKDLTHGHGSVEEMKDKLVRDLKSVGADADGLLKEVANSTAEEFAAVRTKIEGKLGEAKSRLDSSRLAVTEKARRSADATHEYVVENPWKVLGIAAAAGIIIGILMSRR</sequence>
<dbReference type="PANTHER" id="PTHR35893">
    <property type="entry name" value="INNER MEMBRANE PROTEIN-RELATED"/>
    <property type="match status" value="1"/>
</dbReference>
<protein>
    <submittedName>
        <fullName evidence="10">Membrane-anchored ribosome-binding protein, inhibits growth in stationary phase, ElaB/YqjD/DUF883 family</fullName>
    </submittedName>
</protein>
<dbReference type="GO" id="GO:0005886">
    <property type="term" value="C:plasma membrane"/>
    <property type="evidence" value="ECO:0007669"/>
    <property type="project" value="UniProtKB-SubCell"/>
</dbReference>
<dbReference type="AlphaFoldDB" id="A0A1N6XYL0"/>
<keyword evidence="6" id="KW-1133">Transmembrane helix</keyword>
<accession>A0A1N6XYL0</accession>
<evidence type="ECO:0000256" key="7">
    <source>
        <dbReference type="ARBA" id="ARBA00023136"/>
    </source>
</evidence>
<reference evidence="11" key="1">
    <citation type="submission" date="2017-01" db="EMBL/GenBank/DDBJ databases">
        <authorList>
            <person name="Varghese N."/>
            <person name="Submissions S."/>
        </authorList>
    </citation>
    <scope>NUCLEOTIDE SEQUENCE [LARGE SCALE GENOMIC DNA]</scope>
    <source>
        <strain evidence="11">ATCC 51758</strain>
    </source>
</reference>
<comment type="similarity">
    <text evidence="2">Belongs to the ElaB/YgaM/YqjD family.</text>
</comment>
<dbReference type="STRING" id="34027.SAMN05421829_109165"/>
<organism evidence="10 11">
    <name type="scientific">Aromatoleum tolulyticum</name>
    <dbReference type="NCBI Taxonomy" id="34027"/>
    <lineage>
        <taxon>Bacteria</taxon>
        <taxon>Pseudomonadati</taxon>
        <taxon>Pseudomonadota</taxon>
        <taxon>Betaproteobacteria</taxon>
        <taxon>Rhodocyclales</taxon>
        <taxon>Rhodocyclaceae</taxon>
        <taxon>Aromatoleum</taxon>
    </lineage>
</organism>
<dbReference type="PANTHER" id="PTHR35893:SF3">
    <property type="entry name" value="INNER MEMBRANE PROTEIN"/>
    <property type="match status" value="1"/>
</dbReference>
<dbReference type="InterPro" id="IPR010279">
    <property type="entry name" value="YqjD/ElaB"/>
</dbReference>
<evidence type="ECO:0000256" key="1">
    <source>
        <dbReference type="ARBA" id="ARBA00004377"/>
    </source>
</evidence>
<comment type="subcellular location">
    <subcellularLocation>
        <location evidence="1">Cell inner membrane</location>
        <topology evidence="1">Single-pass membrane protein</topology>
    </subcellularLocation>
</comment>
<dbReference type="InterPro" id="IPR043605">
    <property type="entry name" value="DUF883_C"/>
</dbReference>
<feature type="domain" description="DUF883" evidence="9">
    <location>
        <begin position="80"/>
        <end position="109"/>
    </location>
</feature>
<keyword evidence="4" id="KW-0997">Cell inner membrane</keyword>
<proteinExistence type="inferred from homology"/>
<keyword evidence="3" id="KW-1003">Cell membrane</keyword>
<dbReference type="GO" id="GO:0043022">
    <property type="term" value="F:ribosome binding"/>
    <property type="evidence" value="ECO:0007669"/>
    <property type="project" value="InterPro"/>
</dbReference>
<evidence type="ECO:0000256" key="3">
    <source>
        <dbReference type="ARBA" id="ARBA00022475"/>
    </source>
</evidence>
<dbReference type="InterPro" id="IPR043604">
    <property type="entry name" value="DUF883_N"/>
</dbReference>
<keyword evidence="5" id="KW-0812">Transmembrane</keyword>